<accession>A0ABY7QIM4</accession>
<geneLocation type="plasmid" evidence="1 2">
    <name>punmamed3</name>
</geneLocation>
<dbReference type="EMBL" id="CP115452">
    <property type="protein sequence ID" value="WBP92089.1"/>
    <property type="molecule type" value="Genomic_DNA"/>
</dbReference>
<name>A0ABY7QIM4_9ACTN</name>
<dbReference type="Proteomes" id="UP001212821">
    <property type="component" value="Plasmid punmamed3"/>
</dbReference>
<protein>
    <submittedName>
        <fullName evidence="1">Uncharacterized protein</fullName>
    </submittedName>
</protein>
<proteinExistence type="predicted"/>
<evidence type="ECO:0000313" key="2">
    <source>
        <dbReference type="Proteomes" id="UP001212821"/>
    </source>
</evidence>
<sequence length="133" mass="13903">MGVPVQGCAELKTKALAAEPQVAAGSLSSEKNAGLFHAKTAITAPAVVAGLGATMNRTMSWSTDPMPEGITLDALLENVQWDREAKYWGGVAAKVTDKGAVSWAGGARDSGHKVYDALNNPDTDTGMQIRGRF</sequence>
<gene>
    <name evidence="1" type="ORF">O1G21_40885</name>
</gene>
<reference evidence="1 2" key="1">
    <citation type="submission" date="2022-12" db="EMBL/GenBank/DDBJ databases">
        <title>HUAS 3-15.</title>
        <authorList>
            <person name="Mo P."/>
        </authorList>
    </citation>
    <scope>NUCLEOTIDE SEQUENCE [LARGE SCALE GENOMIC DNA]</scope>
    <source>
        <strain evidence="1 2">HUAS 3-15</strain>
        <plasmid evidence="1 2">punmamed3</plasmid>
    </source>
</reference>
<keyword evidence="2" id="KW-1185">Reference proteome</keyword>
<keyword evidence="1" id="KW-0614">Plasmid</keyword>
<evidence type="ECO:0000313" key="1">
    <source>
        <dbReference type="EMBL" id="WBP92089.1"/>
    </source>
</evidence>
<dbReference type="RefSeq" id="WP_270151791.1">
    <property type="nucleotide sequence ID" value="NZ_CP115452.1"/>
</dbReference>
<organism evidence="1 2">
    <name type="scientific">Kitasatospora cathayae</name>
    <dbReference type="NCBI Taxonomy" id="3004092"/>
    <lineage>
        <taxon>Bacteria</taxon>
        <taxon>Bacillati</taxon>
        <taxon>Actinomycetota</taxon>
        <taxon>Actinomycetes</taxon>
        <taxon>Kitasatosporales</taxon>
        <taxon>Streptomycetaceae</taxon>
        <taxon>Kitasatospora</taxon>
    </lineage>
</organism>